<keyword evidence="1" id="KW-0812">Transmembrane</keyword>
<feature type="transmembrane region" description="Helical" evidence="1">
    <location>
        <begin position="38"/>
        <end position="56"/>
    </location>
</feature>
<dbReference type="EMBL" id="JACNJN010000115">
    <property type="protein sequence ID" value="MBC8335586.1"/>
    <property type="molecule type" value="Genomic_DNA"/>
</dbReference>
<keyword evidence="1" id="KW-0472">Membrane</keyword>
<dbReference type="Proteomes" id="UP000614469">
    <property type="component" value="Unassembled WGS sequence"/>
</dbReference>
<evidence type="ECO:0000313" key="5">
    <source>
        <dbReference type="Proteomes" id="UP000614469"/>
    </source>
</evidence>
<evidence type="ECO:0008006" key="6">
    <source>
        <dbReference type="Google" id="ProtNLM"/>
    </source>
</evidence>
<evidence type="ECO:0000313" key="4">
    <source>
        <dbReference type="EMBL" id="MBC8335586.1"/>
    </source>
</evidence>
<dbReference type="AlphaFoldDB" id="A0A8J6NHV5"/>
<feature type="domain" description="DUF2154" evidence="2">
    <location>
        <begin position="164"/>
        <end position="258"/>
    </location>
</feature>
<comment type="caution">
    <text evidence="4">The sequence shown here is derived from an EMBL/GenBank/DDBJ whole genome shotgun (WGS) entry which is preliminary data.</text>
</comment>
<reference evidence="4 5" key="1">
    <citation type="submission" date="2020-08" db="EMBL/GenBank/DDBJ databases">
        <title>Bridging the membrane lipid divide: bacteria of the FCB group superphylum have the potential to synthesize archaeal ether lipids.</title>
        <authorList>
            <person name="Villanueva L."/>
            <person name="Von Meijenfeldt F.A.B."/>
            <person name="Westbye A.B."/>
            <person name="Yadav S."/>
            <person name="Hopmans E.C."/>
            <person name="Dutilh B.E."/>
            <person name="Sinninghe Damste J.S."/>
        </authorList>
    </citation>
    <scope>NUCLEOTIDE SEQUENCE [LARGE SCALE GENOMIC DNA]</scope>
    <source>
        <strain evidence="4">NIOZ-UU36</strain>
    </source>
</reference>
<feature type="transmembrane region" description="Helical" evidence="1">
    <location>
        <begin position="12"/>
        <end position="32"/>
    </location>
</feature>
<name>A0A8J6NHV5_9CHLR</name>
<organism evidence="4 5">
    <name type="scientific">Candidatus Desulfolinea nitratireducens</name>
    <dbReference type="NCBI Taxonomy" id="2841698"/>
    <lineage>
        <taxon>Bacteria</taxon>
        <taxon>Bacillati</taxon>
        <taxon>Chloroflexota</taxon>
        <taxon>Anaerolineae</taxon>
        <taxon>Anaerolineales</taxon>
        <taxon>Anaerolineales incertae sedis</taxon>
        <taxon>Candidatus Desulfolinea</taxon>
    </lineage>
</organism>
<dbReference type="InterPro" id="IPR054331">
    <property type="entry name" value="LiaF_TM"/>
</dbReference>
<dbReference type="InterPro" id="IPR031346">
    <property type="entry name" value="DUF2154_N"/>
</dbReference>
<proteinExistence type="predicted"/>
<accession>A0A8J6NHV5</accession>
<dbReference type="Pfam" id="PF17115">
    <property type="entry name" value="Toast_rack_N"/>
    <property type="match status" value="1"/>
</dbReference>
<feature type="transmembrane region" description="Helical" evidence="1">
    <location>
        <begin position="91"/>
        <end position="111"/>
    </location>
</feature>
<feature type="transmembrane region" description="Helical" evidence="1">
    <location>
        <begin position="116"/>
        <end position="136"/>
    </location>
</feature>
<sequence length="385" mass="41708">MTNNHNHRKHRPGLLWPFILIAIGIAFLFQNLGLLGGSVWNSLIRLWPLLLILLGLNDLIRTRSIVGPTISIGVGAIFMANNLGILSWTSWMAILRLWPVIIITIGLEIFLGRKNIWLSAVGVGVALSLLAAGLWLSGGILGEEGIVPTNARIVSEEIEQSLGDAETANIRIDSSVGELSVESHSRNDNLIQGTISTVEQEVIREHYELDGDEASYFLGSDWASGMPFQIPGFEKNHLSWDISLTEEIPLNLNISLGVGESDLDLSDLQVSEVNLDLGVGQTTVVLPNGEYQASVEGGVGQTTVTLPDKGQIKLNVEGGVGEIVIRIPKDMAAQIHVDRGIVGLNIPSGYIQSGDTYTSPNYDQAKDHVELYLEQGIGSIAVREK</sequence>
<protein>
    <recommendedName>
        <fullName evidence="6">DUF5668 domain-containing protein</fullName>
    </recommendedName>
</protein>
<feature type="transmembrane region" description="Helical" evidence="1">
    <location>
        <begin position="65"/>
        <end position="85"/>
    </location>
</feature>
<gene>
    <name evidence="4" type="ORF">H8E29_09990</name>
</gene>
<evidence type="ECO:0000259" key="3">
    <source>
        <dbReference type="Pfam" id="PF22570"/>
    </source>
</evidence>
<dbReference type="Pfam" id="PF22570">
    <property type="entry name" value="LiaF-TM"/>
    <property type="match status" value="1"/>
</dbReference>
<feature type="domain" description="LiaF transmembrane" evidence="3">
    <location>
        <begin position="15"/>
        <end position="115"/>
    </location>
</feature>
<evidence type="ECO:0000256" key="1">
    <source>
        <dbReference type="SAM" id="Phobius"/>
    </source>
</evidence>
<keyword evidence="1" id="KW-1133">Transmembrane helix</keyword>
<evidence type="ECO:0000259" key="2">
    <source>
        <dbReference type="Pfam" id="PF17115"/>
    </source>
</evidence>